<proteinExistence type="predicted"/>
<dbReference type="Gene3D" id="3.90.1580.10">
    <property type="entry name" value="paralog of FGE (formylglycine-generating enzyme)"/>
    <property type="match status" value="1"/>
</dbReference>
<dbReference type="InterPro" id="IPR005532">
    <property type="entry name" value="SUMF_dom"/>
</dbReference>
<evidence type="ECO:0000313" key="3">
    <source>
        <dbReference type="Proteomes" id="UP000231136"/>
    </source>
</evidence>
<feature type="domain" description="Sulfatase-modifying factor enzyme-like" evidence="1">
    <location>
        <begin position="51"/>
        <end position="276"/>
    </location>
</feature>
<dbReference type="PANTHER" id="PTHR23150">
    <property type="entry name" value="SULFATASE MODIFYING FACTOR 1, 2"/>
    <property type="match status" value="1"/>
</dbReference>
<gene>
    <name evidence="2" type="ORF">COW83_00425</name>
</gene>
<dbReference type="Proteomes" id="UP000231136">
    <property type="component" value="Unassembled WGS sequence"/>
</dbReference>
<protein>
    <recommendedName>
        <fullName evidence="1">Sulfatase-modifying factor enzyme-like domain-containing protein</fullName>
    </recommendedName>
</protein>
<dbReference type="InterPro" id="IPR016187">
    <property type="entry name" value="CTDL_fold"/>
</dbReference>
<organism evidence="2 3">
    <name type="scientific">Candidatus Collierbacteria bacterium CG22_combo_CG10-13_8_21_14_all_43_12</name>
    <dbReference type="NCBI Taxonomy" id="1974537"/>
    <lineage>
        <taxon>Bacteria</taxon>
        <taxon>Candidatus Collieribacteriota</taxon>
    </lineage>
</organism>
<dbReference type="EMBL" id="PCTR01000022">
    <property type="protein sequence ID" value="PIP86155.1"/>
    <property type="molecule type" value="Genomic_DNA"/>
</dbReference>
<dbReference type="PANTHER" id="PTHR23150:SF19">
    <property type="entry name" value="FORMYLGLYCINE-GENERATING ENZYME"/>
    <property type="match status" value="1"/>
</dbReference>
<reference evidence="2 3" key="1">
    <citation type="submission" date="2017-09" db="EMBL/GenBank/DDBJ databases">
        <title>Depth-based differentiation of microbial function through sediment-hosted aquifers and enrichment of novel symbionts in the deep terrestrial subsurface.</title>
        <authorList>
            <person name="Probst A.J."/>
            <person name="Ladd B."/>
            <person name="Jarett J.K."/>
            <person name="Geller-Mcgrath D.E."/>
            <person name="Sieber C.M."/>
            <person name="Emerson J.B."/>
            <person name="Anantharaman K."/>
            <person name="Thomas B.C."/>
            <person name="Malmstrom R."/>
            <person name="Stieglmeier M."/>
            <person name="Klingl A."/>
            <person name="Woyke T."/>
            <person name="Ryan C.M."/>
            <person name="Banfield J.F."/>
        </authorList>
    </citation>
    <scope>NUCLEOTIDE SEQUENCE [LARGE SCALE GENOMIC DNA]</scope>
    <source>
        <strain evidence="2">CG22_combo_CG10-13_8_21_14_all_43_12</strain>
    </source>
</reference>
<dbReference type="AlphaFoldDB" id="A0A2H0DVF6"/>
<dbReference type="GO" id="GO:0120147">
    <property type="term" value="F:formylglycine-generating oxidase activity"/>
    <property type="evidence" value="ECO:0007669"/>
    <property type="project" value="TreeGrafter"/>
</dbReference>
<comment type="caution">
    <text evidence="2">The sequence shown here is derived from an EMBL/GenBank/DDBJ whole genome shotgun (WGS) entry which is preliminary data.</text>
</comment>
<dbReference type="SUPFAM" id="SSF56436">
    <property type="entry name" value="C-type lectin-like"/>
    <property type="match status" value="1"/>
</dbReference>
<dbReference type="Pfam" id="PF03781">
    <property type="entry name" value="FGE-sulfatase"/>
    <property type="match status" value="1"/>
</dbReference>
<evidence type="ECO:0000259" key="1">
    <source>
        <dbReference type="Pfam" id="PF03781"/>
    </source>
</evidence>
<dbReference type="InterPro" id="IPR051043">
    <property type="entry name" value="Sulfatase_Mod_Factor_Kinase"/>
</dbReference>
<sequence length="288" mass="32180">MSNLEKRQYEQEFLLNGEALSDKEKILLRFPERLKTLEDAAEIREILLSLDFVRCEGGPVLMGQENGLLCSIEGQRRNETPQREFEIPPFYISKYTVTNAEYELHDPKHSRTNTSKGDRTPATCMTYGRAVGFALWLNEQTGLAFGLPTEPQFMAAVAPYGWLFPHKPDGNPDRHVQNNYKAFVGAYPEGEIGAAMDVDDPRVPENYLGLKHASGNVSVFTFGHYLTPGHWGAASDGSYVVVVGGNFRLCPYGTRSITRGIIDVTGIFDTVGIRLVHPDPEYLLHLKA</sequence>
<dbReference type="InterPro" id="IPR042095">
    <property type="entry name" value="SUMF_sf"/>
</dbReference>
<name>A0A2H0DVF6_9BACT</name>
<accession>A0A2H0DVF6</accession>
<evidence type="ECO:0000313" key="2">
    <source>
        <dbReference type="EMBL" id="PIP86155.1"/>
    </source>
</evidence>